<dbReference type="Proteomes" id="UP001279734">
    <property type="component" value="Unassembled WGS sequence"/>
</dbReference>
<keyword evidence="2" id="KW-1185">Reference proteome</keyword>
<dbReference type="EMBL" id="BSYO01000027">
    <property type="protein sequence ID" value="GMH24164.1"/>
    <property type="molecule type" value="Genomic_DNA"/>
</dbReference>
<accession>A0AAD3Y1M6</accession>
<evidence type="ECO:0000313" key="1">
    <source>
        <dbReference type="EMBL" id="GMH24164.1"/>
    </source>
</evidence>
<gene>
    <name evidence="1" type="ORF">Nepgr_026007</name>
</gene>
<evidence type="ECO:0000313" key="2">
    <source>
        <dbReference type="Proteomes" id="UP001279734"/>
    </source>
</evidence>
<name>A0AAD3Y1M6_NEPGR</name>
<sequence length="116" mass="12955">MVYWEIRFFLSQDLGMDRQSVLSCGSLLRLCADVAQVPGMATSVTGLKFCGQFGIWLVGGWLKSEWPNCYGCCFVKMRLCSDFFGLLLVADWSFYRTSMEFCLGLILAGDVLLPGP</sequence>
<organism evidence="1 2">
    <name type="scientific">Nepenthes gracilis</name>
    <name type="common">Slender pitcher plant</name>
    <dbReference type="NCBI Taxonomy" id="150966"/>
    <lineage>
        <taxon>Eukaryota</taxon>
        <taxon>Viridiplantae</taxon>
        <taxon>Streptophyta</taxon>
        <taxon>Embryophyta</taxon>
        <taxon>Tracheophyta</taxon>
        <taxon>Spermatophyta</taxon>
        <taxon>Magnoliopsida</taxon>
        <taxon>eudicotyledons</taxon>
        <taxon>Gunneridae</taxon>
        <taxon>Pentapetalae</taxon>
        <taxon>Caryophyllales</taxon>
        <taxon>Nepenthaceae</taxon>
        <taxon>Nepenthes</taxon>
    </lineage>
</organism>
<comment type="caution">
    <text evidence="1">The sequence shown here is derived from an EMBL/GenBank/DDBJ whole genome shotgun (WGS) entry which is preliminary data.</text>
</comment>
<dbReference type="AlphaFoldDB" id="A0AAD3Y1M6"/>
<protein>
    <submittedName>
        <fullName evidence="1">Uncharacterized protein</fullName>
    </submittedName>
</protein>
<proteinExistence type="predicted"/>
<reference evidence="1" key="1">
    <citation type="submission" date="2023-05" db="EMBL/GenBank/DDBJ databases">
        <title>Nepenthes gracilis genome sequencing.</title>
        <authorList>
            <person name="Fukushima K."/>
        </authorList>
    </citation>
    <scope>NUCLEOTIDE SEQUENCE</scope>
    <source>
        <strain evidence="1">SING2019-196</strain>
    </source>
</reference>